<dbReference type="AlphaFoldDB" id="A0A5B7FYF9"/>
<organism evidence="1 2">
    <name type="scientific">Portunus trituberculatus</name>
    <name type="common">Swimming crab</name>
    <name type="synonym">Neptunus trituberculatus</name>
    <dbReference type="NCBI Taxonomy" id="210409"/>
    <lineage>
        <taxon>Eukaryota</taxon>
        <taxon>Metazoa</taxon>
        <taxon>Ecdysozoa</taxon>
        <taxon>Arthropoda</taxon>
        <taxon>Crustacea</taxon>
        <taxon>Multicrustacea</taxon>
        <taxon>Malacostraca</taxon>
        <taxon>Eumalacostraca</taxon>
        <taxon>Eucarida</taxon>
        <taxon>Decapoda</taxon>
        <taxon>Pleocyemata</taxon>
        <taxon>Brachyura</taxon>
        <taxon>Eubrachyura</taxon>
        <taxon>Portunoidea</taxon>
        <taxon>Portunidae</taxon>
        <taxon>Portuninae</taxon>
        <taxon>Portunus</taxon>
    </lineage>
</organism>
<protein>
    <submittedName>
        <fullName evidence="1">Uncharacterized protein</fullName>
    </submittedName>
</protein>
<gene>
    <name evidence="1" type="ORF">E2C01_044083</name>
</gene>
<accession>A0A5B7FYF9</accession>
<proteinExistence type="predicted"/>
<name>A0A5B7FYF9_PORTR</name>
<evidence type="ECO:0000313" key="1">
    <source>
        <dbReference type="EMBL" id="MPC50259.1"/>
    </source>
</evidence>
<reference evidence="1 2" key="1">
    <citation type="submission" date="2019-05" db="EMBL/GenBank/DDBJ databases">
        <title>Another draft genome of Portunus trituberculatus and its Hox gene families provides insights of decapod evolution.</title>
        <authorList>
            <person name="Jeong J.-H."/>
            <person name="Song I."/>
            <person name="Kim S."/>
            <person name="Choi T."/>
            <person name="Kim D."/>
            <person name="Ryu S."/>
            <person name="Kim W."/>
        </authorList>
    </citation>
    <scope>NUCLEOTIDE SEQUENCE [LARGE SCALE GENOMIC DNA]</scope>
    <source>
        <tissue evidence="1">Muscle</tissue>
    </source>
</reference>
<comment type="caution">
    <text evidence="1">The sequence shown here is derived from an EMBL/GenBank/DDBJ whole genome shotgun (WGS) entry which is preliminary data.</text>
</comment>
<dbReference type="Proteomes" id="UP000324222">
    <property type="component" value="Unassembled WGS sequence"/>
</dbReference>
<dbReference type="EMBL" id="VSRR010009388">
    <property type="protein sequence ID" value="MPC50259.1"/>
    <property type="molecule type" value="Genomic_DNA"/>
</dbReference>
<sequence length="66" mass="7433">MREMQTRTGFESDGDDFGSADLLYVGEGVTAVTDGSFVARILFRMKSWRHHQADPPRGVFVPVWSD</sequence>
<evidence type="ECO:0000313" key="2">
    <source>
        <dbReference type="Proteomes" id="UP000324222"/>
    </source>
</evidence>
<keyword evidence="2" id="KW-1185">Reference proteome</keyword>